<dbReference type="AlphaFoldDB" id="A0A0C3EDX5"/>
<proteinExistence type="predicted"/>
<dbReference type="OrthoDB" id="2626367at2759"/>
<dbReference type="HOGENOM" id="CLU_022091_0_0_1"/>
<organism evidence="1 2">
    <name type="scientific">Scleroderma citrinum Foug A</name>
    <dbReference type="NCBI Taxonomy" id="1036808"/>
    <lineage>
        <taxon>Eukaryota</taxon>
        <taxon>Fungi</taxon>
        <taxon>Dikarya</taxon>
        <taxon>Basidiomycota</taxon>
        <taxon>Agaricomycotina</taxon>
        <taxon>Agaricomycetes</taxon>
        <taxon>Agaricomycetidae</taxon>
        <taxon>Boletales</taxon>
        <taxon>Sclerodermatineae</taxon>
        <taxon>Sclerodermataceae</taxon>
        <taxon>Scleroderma</taxon>
    </lineage>
</organism>
<keyword evidence="2" id="KW-1185">Reference proteome</keyword>
<gene>
    <name evidence="1" type="ORF">SCLCIDRAFT_328029</name>
</gene>
<dbReference type="EMBL" id="KN822017">
    <property type="protein sequence ID" value="KIM66534.1"/>
    <property type="molecule type" value="Genomic_DNA"/>
</dbReference>
<evidence type="ECO:0000313" key="2">
    <source>
        <dbReference type="Proteomes" id="UP000053989"/>
    </source>
</evidence>
<dbReference type="InParanoid" id="A0A0C3EDX5"/>
<reference evidence="1 2" key="1">
    <citation type="submission" date="2014-04" db="EMBL/GenBank/DDBJ databases">
        <authorList>
            <consortium name="DOE Joint Genome Institute"/>
            <person name="Kuo A."/>
            <person name="Kohler A."/>
            <person name="Nagy L.G."/>
            <person name="Floudas D."/>
            <person name="Copeland A."/>
            <person name="Barry K.W."/>
            <person name="Cichocki N."/>
            <person name="Veneault-Fourrey C."/>
            <person name="LaButti K."/>
            <person name="Lindquist E.A."/>
            <person name="Lipzen A."/>
            <person name="Lundell T."/>
            <person name="Morin E."/>
            <person name="Murat C."/>
            <person name="Sun H."/>
            <person name="Tunlid A."/>
            <person name="Henrissat B."/>
            <person name="Grigoriev I.V."/>
            <person name="Hibbett D.S."/>
            <person name="Martin F."/>
            <person name="Nordberg H.P."/>
            <person name="Cantor M.N."/>
            <person name="Hua S.X."/>
        </authorList>
    </citation>
    <scope>NUCLEOTIDE SEQUENCE [LARGE SCALE GENOMIC DNA]</scope>
    <source>
        <strain evidence="1 2">Foug A</strain>
    </source>
</reference>
<protein>
    <submittedName>
        <fullName evidence="1">Uncharacterized protein</fullName>
    </submittedName>
</protein>
<evidence type="ECO:0000313" key="1">
    <source>
        <dbReference type="EMBL" id="KIM66534.1"/>
    </source>
</evidence>
<dbReference type="Proteomes" id="UP000053989">
    <property type="component" value="Unassembled WGS sequence"/>
</dbReference>
<reference evidence="2" key="2">
    <citation type="submission" date="2015-01" db="EMBL/GenBank/DDBJ databases">
        <title>Evolutionary Origins and Diversification of the Mycorrhizal Mutualists.</title>
        <authorList>
            <consortium name="DOE Joint Genome Institute"/>
            <consortium name="Mycorrhizal Genomics Consortium"/>
            <person name="Kohler A."/>
            <person name="Kuo A."/>
            <person name="Nagy L.G."/>
            <person name="Floudas D."/>
            <person name="Copeland A."/>
            <person name="Barry K.W."/>
            <person name="Cichocki N."/>
            <person name="Veneault-Fourrey C."/>
            <person name="LaButti K."/>
            <person name="Lindquist E.A."/>
            <person name="Lipzen A."/>
            <person name="Lundell T."/>
            <person name="Morin E."/>
            <person name="Murat C."/>
            <person name="Riley R."/>
            <person name="Ohm R."/>
            <person name="Sun H."/>
            <person name="Tunlid A."/>
            <person name="Henrissat B."/>
            <person name="Grigoriev I.V."/>
            <person name="Hibbett D.S."/>
            <person name="Martin F."/>
        </authorList>
    </citation>
    <scope>NUCLEOTIDE SEQUENCE [LARGE SCALE GENOMIC DNA]</scope>
    <source>
        <strain evidence="2">Foug A</strain>
    </source>
</reference>
<sequence length="559" mass="64376">MSRSRNSQQEKEELQRRIRGLTIILHGFTVQQWPPKRPRDTHSFLRHFTTLLTCGSKCDTGAQSVIAVTGSIEPRQKVRTLIVAQNPHANSPMGPIFLKLVQKRNRSLDEVMASPPSPDLINHIADTWAALSAVDRCATDYVKQLVSLEIFFLRRSFHELSVRFREDTRLCGGKRLNELIGQWKPNRPEIALRWVNPPEWLVMLNGLPKIKSTRMTGGQLEWEFSDKTKYDWSRILAVFLTSVGQSIEDVKQAREENLQKEMETLNFWCRYLYYFVTWKAGIVRDLLMKTNMVNGMTTAFMPMRTTNTADEFYDELAKFEQEAGGSRGVQVLRYLWTVVAWHAAVYTLCNNKALPELLKDIEIGLIQMPRSPSSVLTLPEISEEFFKRFPLMIRKRQVVLKTLERRYSEKRCHSDNMLFDFVHSEAALMGLLNYYKHYSAQAGQDVEFGDPQRMQQIVQPLAEAGEAVIAVGEKCCWCCDWLSKNSESQFTLPGTHGMIYPWDPPKVGVSELVLKKLEGELWNQLYELVMASLARSISPPRIYLTDESMPQLIRSLLSE</sequence>
<accession>A0A0C3EDX5</accession>
<name>A0A0C3EDX5_9AGAM</name>